<protein>
    <submittedName>
        <fullName evidence="1">Uncharacterized protein</fullName>
    </submittedName>
</protein>
<dbReference type="EMBL" id="JABBWD010000040">
    <property type="protein sequence ID" value="KAG1774624.1"/>
    <property type="molecule type" value="Genomic_DNA"/>
</dbReference>
<organism evidence="1 2">
    <name type="scientific">Suillus placidus</name>
    <dbReference type="NCBI Taxonomy" id="48579"/>
    <lineage>
        <taxon>Eukaryota</taxon>
        <taxon>Fungi</taxon>
        <taxon>Dikarya</taxon>
        <taxon>Basidiomycota</taxon>
        <taxon>Agaricomycotina</taxon>
        <taxon>Agaricomycetes</taxon>
        <taxon>Agaricomycetidae</taxon>
        <taxon>Boletales</taxon>
        <taxon>Suillineae</taxon>
        <taxon>Suillaceae</taxon>
        <taxon>Suillus</taxon>
    </lineage>
</organism>
<dbReference type="Proteomes" id="UP000714275">
    <property type="component" value="Unassembled WGS sequence"/>
</dbReference>
<accession>A0A9P6ZPY8</accession>
<comment type="caution">
    <text evidence="1">The sequence shown here is derived from an EMBL/GenBank/DDBJ whole genome shotgun (WGS) entry which is preliminary data.</text>
</comment>
<evidence type="ECO:0000313" key="1">
    <source>
        <dbReference type="EMBL" id="KAG1774624.1"/>
    </source>
</evidence>
<dbReference type="OrthoDB" id="2606310at2759"/>
<proteinExistence type="predicted"/>
<evidence type="ECO:0000313" key="2">
    <source>
        <dbReference type="Proteomes" id="UP000714275"/>
    </source>
</evidence>
<dbReference type="AlphaFoldDB" id="A0A9P6ZPY8"/>
<keyword evidence="2" id="KW-1185">Reference proteome</keyword>
<gene>
    <name evidence="1" type="ORF">EV702DRAFT_1123390</name>
</gene>
<name>A0A9P6ZPY8_9AGAM</name>
<reference evidence="1" key="1">
    <citation type="journal article" date="2020" name="New Phytol.">
        <title>Comparative genomics reveals dynamic genome evolution in host specialist ectomycorrhizal fungi.</title>
        <authorList>
            <person name="Lofgren L.A."/>
            <person name="Nguyen N.H."/>
            <person name="Vilgalys R."/>
            <person name="Ruytinx J."/>
            <person name="Liao H.L."/>
            <person name="Branco S."/>
            <person name="Kuo A."/>
            <person name="LaButti K."/>
            <person name="Lipzen A."/>
            <person name="Andreopoulos W."/>
            <person name="Pangilinan J."/>
            <person name="Riley R."/>
            <person name="Hundley H."/>
            <person name="Na H."/>
            <person name="Barry K."/>
            <person name="Grigoriev I.V."/>
            <person name="Stajich J.E."/>
            <person name="Kennedy P.G."/>
        </authorList>
    </citation>
    <scope>NUCLEOTIDE SEQUENCE</scope>
    <source>
        <strain evidence="1">DOB743</strain>
    </source>
</reference>
<sequence length="362" mass="40845">MHHLTSFTPFCPIMQSTSPFPFANLSSELVLLIFAHAARPTFVKTGDNEQQNPYASALSLCRVSKIVRRTVLPELLRTILLPEYNNVTAFVRTLRMQQAFALQENDLRFDYGGRVDRIWFGQICEPPPQAPVHSNFASSTTSELDVDFRLLAPVLLSAPSLALDFESLWLLYGCLESAWNSHIHMNDSECAPPPWRTNNLTLVGEFNRWRPLTSTAEGSAFLASISRLSFLSPTKAETHLLPTYDPCFDDLEHRKYPLPEWMTNVPWDSFKRLRTVSLALPRIVLTVAAKTSLGEENVDVELLTLFDPPHSAYWEPKDISAYTESGEGRIVSVGVRAKLGDSPIQFSVSFDWEEAWARGLLK</sequence>